<dbReference type="PANTHER" id="PTHR33065">
    <property type="entry name" value="OS07G0486400 PROTEIN"/>
    <property type="match status" value="1"/>
</dbReference>
<dbReference type="Proteomes" id="UP001497457">
    <property type="component" value="Chromosome 20rd"/>
</dbReference>
<evidence type="ECO:0000259" key="1">
    <source>
        <dbReference type="Pfam" id="PF20241"/>
    </source>
</evidence>
<protein>
    <recommendedName>
        <fullName evidence="1">DUF6598 domain-containing protein</fullName>
    </recommendedName>
</protein>
<gene>
    <name evidence="2" type="ORF">URODEC1_LOCUS53422</name>
</gene>
<feature type="domain" description="DUF6598" evidence="1">
    <location>
        <begin position="105"/>
        <end position="317"/>
    </location>
</feature>
<dbReference type="Pfam" id="PF20241">
    <property type="entry name" value="DUF6598"/>
    <property type="match status" value="1"/>
</dbReference>
<evidence type="ECO:0000313" key="2">
    <source>
        <dbReference type="EMBL" id="CAL4975985.1"/>
    </source>
</evidence>
<name>A0ABC9ADH1_9POAL</name>
<dbReference type="AlphaFoldDB" id="A0ABC9ADH1"/>
<reference evidence="2" key="1">
    <citation type="submission" date="2024-10" db="EMBL/GenBank/DDBJ databases">
        <authorList>
            <person name="Ryan C."/>
        </authorList>
    </citation>
    <scope>NUCLEOTIDE SEQUENCE [LARGE SCALE GENOMIC DNA]</scope>
</reference>
<keyword evidence="3" id="KW-1185">Reference proteome</keyword>
<organism evidence="2 3">
    <name type="scientific">Urochloa decumbens</name>
    <dbReference type="NCBI Taxonomy" id="240449"/>
    <lineage>
        <taxon>Eukaryota</taxon>
        <taxon>Viridiplantae</taxon>
        <taxon>Streptophyta</taxon>
        <taxon>Embryophyta</taxon>
        <taxon>Tracheophyta</taxon>
        <taxon>Spermatophyta</taxon>
        <taxon>Magnoliopsida</taxon>
        <taxon>Liliopsida</taxon>
        <taxon>Poales</taxon>
        <taxon>Poaceae</taxon>
        <taxon>PACMAD clade</taxon>
        <taxon>Panicoideae</taxon>
        <taxon>Panicodae</taxon>
        <taxon>Paniceae</taxon>
        <taxon>Melinidinae</taxon>
        <taxon>Urochloa</taxon>
    </lineage>
</organism>
<dbReference type="EMBL" id="OZ075130">
    <property type="protein sequence ID" value="CAL4975985.1"/>
    <property type="molecule type" value="Genomic_DNA"/>
</dbReference>
<sequence length="324" mass="36840">MADCVVFSEHGGSLGGSGFSLPLVEGYDEEVWAGLEPFFYDEAEAVVDHERRMRREQEQARLEELRKRGLEAYDRIQDYDRKQGGHYFTRSYMALQRIRHRRGVDNLDRKCVYVFRRDRNNCQVIKSKDQPLILEGPKRGLVLMLDGAFFEIDLKIKDIRQKRVQRQRDRELSKGFVSINGIRTLKKCEVESKSLATRLSTIEVTSCAVVRRGVEATITIEVIRGLFNGKITACTTSIPNSILLHDSKLADKKAPGVKGVIQLLLPVITVHLSDMLIIETQTGDDIPKRTIEFITPMMSGAEEDVITVGVTKMRVKVTWSVLKV</sequence>
<proteinExistence type="predicted"/>
<dbReference type="InterPro" id="IPR046533">
    <property type="entry name" value="DUF6598"/>
</dbReference>
<evidence type="ECO:0000313" key="3">
    <source>
        <dbReference type="Proteomes" id="UP001497457"/>
    </source>
</evidence>
<accession>A0ABC9ADH1</accession>
<dbReference type="PANTHER" id="PTHR33065:SF64">
    <property type="entry name" value="OS05G0109100 PROTEIN"/>
    <property type="match status" value="1"/>
</dbReference>